<dbReference type="InterPro" id="IPR003660">
    <property type="entry name" value="HAMP_dom"/>
</dbReference>
<keyword evidence="8" id="KW-0175">Coiled coil</keyword>
<feature type="domain" description="HAMP" evidence="12">
    <location>
        <begin position="336"/>
        <end position="388"/>
    </location>
</feature>
<evidence type="ECO:0000256" key="8">
    <source>
        <dbReference type="SAM" id="Coils"/>
    </source>
</evidence>
<name>A0A1H4CQ22_9BACT</name>
<evidence type="ECO:0000256" key="5">
    <source>
        <dbReference type="ARBA" id="ARBA00023004"/>
    </source>
</evidence>
<gene>
    <name evidence="13" type="ORF">SAMN05660420_02650</name>
</gene>
<evidence type="ECO:0000256" key="4">
    <source>
        <dbReference type="ARBA" id="ARBA00022723"/>
    </source>
</evidence>
<dbReference type="AlphaFoldDB" id="A0A1H4CQ22"/>
<dbReference type="SUPFAM" id="SSF58104">
    <property type="entry name" value="Methyl-accepting chemotaxis protein (MCP) signaling domain"/>
    <property type="match status" value="1"/>
</dbReference>
<dbReference type="NCBIfam" id="TIGR02481">
    <property type="entry name" value="hemeryth_dom"/>
    <property type="match status" value="1"/>
</dbReference>
<evidence type="ECO:0000256" key="2">
    <source>
        <dbReference type="ARBA" id="ARBA00010587"/>
    </source>
</evidence>
<keyword evidence="14" id="KW-1185">Reference proteome</keyword>
<dbReference type="GO" id="GO:0046872">
    <property type="term" value="F:metal ion binding"/>
    <property type="evidence" value="ECO:0007669"/>
    <property type="project" value="UniProtKB-KW"/>
</dbReference>
<accession>A0A1H4CQ22</accession>
<evidence type="ECO:0000256" key="9">
    <source>
        <dbReference type="SAM" id="MobiDB-lite"/>
    </source>
</evidence>
<dbReference type="InterPro" id="IPR004089">
    <property type="entry name" value="MCPsignal_dom"/>
</dbReference>
<dbReference type="PROSITE" id="PS50111">
    <property type="entry name" value="CHEMOTAXIS_TRANSDUC_2"/>
    <property type="match status" value="1"/>
</dbReference>
<feature type="compositionally biased region" description="Low complexity" evidence="9">
    <location>
        <begin position="439"/>
        <end position="452"/>
    </location>
</feature>
<dbReference type="InterPro" id="IPR035938">
    <property type="entry name" value="Hemerythrin-like_sf"/>
</dbReference>
<dbReference type="GO" id="GO:0007165">
    <property type="term" value="P:signal transduction"/>
    <property type="evidence" value="ECO:0007669"/>
    <property type="project" value="UniProtKB-KW"/>
</dbReference>
<dbReference type="Gene3D" id="1.20.120.50">
    <property type="entry name" value="Hemerythrin-like"/>
    <property type="match status" value="1"/>
</dbReference>
<keyword evidence="10" id="KW-0472">Membrane</keyword>
<dbReference type="PROSITE" id="PS50885">
    <property type="entry name" value="HAMP"/>
    <property type="match status" value="1"/>
</dbReference>
<feature type="coiled-coil region" evidence="8">
    <location>
        <begin position="651"/>
        <end position="678"/>
    </location>
</feature>
<keyword evidence="5" id="KW-0408">Iron</keyword>
<dbReference type="Pfam" id="PF01814">
    <property type="entry name" value="Hemerythrin"/>
    <property type="match status" value="1"/>
</dbReference>
<proteinExistence type="inferred from homology"/>
<feature type="compositionally biased region" description="Polar residues" evidence="9">
    <location>
        <begin position="458"/>
        <end position="491"/>
    </location>
</feature>
<dbReference type="Gene3D" id="1.10.287.950">
    <property type="entry name" value="Methyl-accepting chemotaxis protein"/>
    <property type="match status" value="1"/>
</dbReference>
<reference evidence="13 14" key="1">
    <citation type="submission" date="2016-10" db="EMBL/GenBank/DDBJ databases">
        <authorList>
            <person name="de Groot N.N."/>
        </authorList>
    </citation>
    <scope>NUCLEOTIDE SEQUENCE [LARGE SCALE GENOMIC DNA]</scope>
    <source>
        <strain evidence="13 14">DSM 7343</strain>
    </source>
</reference>
<evidence type="ECO:0000256" key="6">
    <source>
        <dbReference type="ARBA" id="ARBA00029447"/>
    </source>
</evidence>
<keyword evidence="4" id="KW-0479">Metal-binding</keyword>
<dbReference type="STRING" id="37625.SAMN05660420_02650"/>
<evidence type="ECO:0000259" key="12">
    <source>
        <dbReference type="PROSITE" id="PS50885"/>
    </source>
</evidence>
<dbReference type="Gene3D" id="1.20.120.30">
    <property type="entry name" value="Aspartate receptor, ligand-binding domain"/>
    <property type="match status" value="2"/>
</dbReference>
<protein>
    <submittedName>
        <fullName evidence="13">Methyl-accepting chemotaxis protein</fullName>
    </submittedName>
</protein>
<dbReference type="PANTHER" id="PTHR43531:SF11">
    <property type="entry name" value="METHYL-ACCEPTING CHEMOTAXIS PROTEIN 3"/>
    <property type="match status" value="1"/>
</dbReference>
<dbReference type="PROSITE" id="PS00550">
    <property type="entry name" value="HEMERYTHRINS"/>
    <property type="match status" value="1"/>
</dbReference>
<dbReference type="NCBIfam" id="NF002007">
    <property type="entry name" value="PRK00808.1"/>
    <property type="match status" value="1"/>
</dbReference>
<keyword evidence="7" id="KW-0807">Transducer</keyword>
<dbReference type="PANTHER" id="PTHR43531">
    <property type="entry name" value="PROTEIN ICFG"/>
    <property type="match status" value="1"/>
</dbReference>
<dbReference type="Gene3D" id="6.10.340.10">
    <property type="match status" value="1"/>
</dbReference>
<keyword evidence="10" id="KW-1133">Transmembrane helix</keyword>
<dbReference type="Proteomes" id="UP000199409">
    <property type="component" value="Unassembled WGS sequence"/>
</dbReference>
<dbReference type="RefSeq" id="WP_092349498.1">
    <property type="nucleotide sequence ID" value="NZ_FNQN01000008.1"/>
</dbReference>
<dbReference type="CDD" id="cd11386">
    <property type="entry name" value="MCP_signal"/>
    <property type="match status" value="1"/>
</dbReference>
<sequence length="848" mass="93451">MFDNFKIGTKMLLLSGSVLLLLVATVIWAALGLSLTVKNGISAADGNKLRSDLLQLEIKHDAWDSKVRNFIEDPTINELNVQFDPKKCSLGLWLYGEPRKKAEALLPELKSEFTALEKPHSQMHLSGKKIKDAYKPADPDLPEVLSSIETKHNVWVSAVQNALLAKHGKIMAEKDPTNCALGKFLGTEQAKRASRISPEFAELLNDIVEPHNKLHHVVVDMNAALAAANPEEVQRLYEYEIIPTASEVRYLLRTMQRMAVKDLEGQTLAKKIYHTETATALKQLKQHLTKLAEIADANIISDQAMINTAEKTRNGTIVIGVIALLIGMILAFLISRSLTTPMKKAMTMLEDLEMGHLDTRLHMARKDEIGQMAQTMDNFAESLQNEVVSSLQRLSNGDLTFEINPRDEQDQIRGSLKKLGDDLNQIMMQILNASEQIDSGSSQVSESAQSLSDGAAQSAASVEQISSSMNEIGNQTNTSTENAQQADQLSTSASASANTGSERMAEMIKAMAEINAAGQDIGKIIKVIDEIAFQTNLLALNAAVEAARAGQHGKGFAVVAEEVRNLAARSAKAASETAELIEGSIQKASNGTHIAERTAAALDEIVGSIGKVSTLVEEIAASSHEQAQGISQVNIGMQQIDQVIQQNTANAEESAATSEELSSQAAELKHQLSRFKLKGDFNQSYSQAVISQQALPSQPQTNGWSDMSTPAIPKQSSEKMFQWKDEYNTGVALMDKQHRRLVDLINQLFQCMRDGGDRMVLAEVVDELVDYTVTHFRAEEDVMRKYNYPDFEAHQQIHKSFVEKVGVYANKLKSGERLPPADIYNFLKDWLINHIEKQDRDGYGEYLK</sequence>
<dbReference type="CDD" id="cd12107">
    <property type="entry name" value="Hemerythrin"/>
    <property type="match status" value="1"/>
</dbReference>
<dbReference type="SMART" id="SM00304">
    <property type="entry name" value="HAMP"/>
    <property type="match status" value="1"/>
</dbReference>
<dbReference type="GO" id="GO:0006935">
    <property type="term" value="P:chemotaxis"/>
    <property type="evidence" value="ECO:0007669"/>
    <property type="project" value="UniProtKB-KW"/>
</dbReference>
<dbReference type="Pfam" id="PF00672">
    <property type="entry name" value="HAMP"/>
    <property type="match status" value="1"/>
</dbReference>
<dbReference type="InterPro" id="IPR025991">
    <property type="entry name" value="Chemoreceptor_zinc-bind_dom"/>
</dbReference>
<comment type="similarity">
    <text evidence="2">Belongs to the hemerythrin family.</text>
</comment>
<dbReference type="EMBL" id="FNQN01000008">
    <property type="protein sequence ID" value="SEA62202.1"/>
    <property type="molecule type" value="Genomic_DNA"/>
</dbReference>
<dbReference type="SUPFAM" id="SSF47188">
    <property type="entry name" value="Hemerythrin-like"/>
    <property type="match status" value="1"/>
</dbReference>
<dbReference type="FunFam" id="1.10.287.950:FF:000001">
    <property type="entry name" value="Methyl-accepting chemotaxis sensory transducer"/>
    <property type="match status" value="1"/>
</dbReference>
<dbReference type="Pfam" id="PF13682">
    <property type="entry name" value="CZB"/>
    <property type="match status" value="2"/>
</dbReference>
<feature type="region of interest" description="Disordered" evidence="9">
    <location>
        <begin position="437"/>
        <end position="500"/>
    </location>
</feature>
<dbReference type="CDD" id="cd06225">
    <property type="entry name" value="HAMP"/>
    <property type="match status" value="1"/>
</dbReference>
<dbReference type="InterPro" id="IPR012827">
    <property type="entry name" value="Hemerythrin_metal-bd"/>
</dbReference>
<dbReference type="InterPro" id="IPR016131">
    <property type="entry name" value="Haemerythrin_Fe_BS"/>
</dbReference>
<evidence type="ECO:0000313" key="13">
    <source>
        <dbReference type="EMBL" id="SEA62202.1"/>
    </source>
</evidence>
<dbReference type="InterPro" id="IPR051310">
    <property type="entry name" value="MCP_chemotaxis"/>
</dbReference>
<evidence type="ECO:0000256" key="1">
    <source>
        <dbReference type="ARBA" id="ARBA00004370"/>
    </source>
</evidence>
<comment type="subcellular location">
    <subcellularLocation>
        <location evidence="1">Membrane</location>
    </subcellularLocation>
</comment>
<keyword evidence="3" id="KW-0145">Chemotaxis</keyword>
<evidence type="ECO:0000313" key="14">
    <source>
        <dbReference type="Proteomes" id="UP000199409"/>
    </source>
</evidence>
<dbReference type="Pfam" id="PF00015">
    <property type="entry name" value="MCPsignal"/>
    <property type="match status" value="1"/>
</dbReference>
<organism evidence="13 14">
    <name type="scientific">Desulfuromusa kysingii</name>
    <dbReference type="NCBI Taxonomy" id="37625"/>
    <lineage>
        <taxon>Bacteria</taxon>
        <taxon>Pseudomonadati</taxon>
        <taxon>Thermodesulfobacteriota</taxon>
        <taxon>Desulfuromonadia</taxon>
        <taxon>Desulfuromonadales</taxon>
        <taxon>Geopsychrobacteraceae</taxon>
        <taxon>Desulfuromusa</taxon>
    </lineage>
</organism>
<feature type="domain" description="Methyl-accepting transducer" evidence="11">
    <location>
        <begin position="433"/>
        <end position="662"/>
    </location>
</feature>
<dbReference type="GO" id="GO:0005886">
    <property type="term" value="C:plasma membrane"/>
    <property type="evidence" value="ECO:0007669"/>
    <property type="project" value="TreeGrafter"/>
</dbReference>
<dbReference type="InterPro" id="IPR012312">
    <property type="entry name" value="Hemerythrin-like"/>
</dbReference>
<dbReference type="SMART" id="SM00283">
    <property type="entry name" value="MA"/>
    <property type="match status" value="1"/>
</dbReference>
<keyword evidence="10" id="KW-0812">Transmembrane</keyword>
<evidence type="ECO:0000259" key="11">
    <source>
        <dbReference type="PROSITE" id="PS50111"/>
    </source>
</evidence>
<comment type="similarity">
    <text evidence="6">Belongs to the methyl-accepting chemotaxis (MCP) protein family.</text>
</comment>
<dbReference type="OrthoDB" id="9774644at2"/>
<dbReference type="NCBIfam" id="NF033749">
    <property type="entry name" value="bact_hemeryth"/>
    <property type="match status" value="1"/>
</dbReference>
<feature type="transmembrane region" description="Helical" evidence="10">
    <location>
        <begin position="315"/>
        <end position="334"/>
    </location>
</feature>
<evidence type="ECO:0000256" key="3">
    <source>
        <dbReference type="ARBA" id="ARBA00022500"/>
    </source>
</evidence>
<evidence type="ECO:0000256" key="10">
    <source>
        <dbReference type="SAM" id="Phobius"/>
    </source>
</evidence>
<dbReference type="GO" id="GO:0004888">
    <property type="term" value="F:transmembrane signaling receptor activity"/>
    <property type="evidence" value="ECO:0007669"/>
    <property type="project" value="TreeGrafter"/>
</dbReference>
<evidence type="ECO:0000256" key="7">
    <source>
        <dbReference type="PROSITE-ProRule" id="PRU00284"/>
    </source>
</evidence>